<feature type="domain" description="4Fe-4S ferredoxin-type" evidence="5">
    <location>
        <begin position="398"/>
        <end position="427"/>
    </location>
</feature>
<reference evidence="6 8" key="3">
    <citation type="journal article" date="2024" name="Syst. Appl. Microbiol.">
        <title>Helicobacter cappadocius sp. nov., from lizards: The first psychrotrophic Helicobacter species.</title>
        <authorList>
            <person name="Aydin F."/>
            <person name="Tarhane S."/>
            <person name="Karakaya E."/>
            <person name="Abay S."/>
            <person name="Kayman T."/>
            <person name="Guran O."/>
            <person name="Bozkurt E."/>
            <person name="Uzum N."/>
            <person name="Avci A."/>
            <person name="Olgun K."/>
            <person name="Jablonski D."/>
            <person name="Guran C."/>
            <person name="Burcin Saticioglu I."/>
        </authorList>
    </citation>
    <scope>NUCLEOTIDE SEQUENCE [LARGE SCALE GENOMIC DNA]</scope>
    <source>
        <strain evidence="6">Faydin-H75</strain>
        <strain evidence="8">faydin-H76</strain>
    </source>
</reference>
<dbReference type="PANTHER" id="PTHR43687:SF4">
    <property type="entry name" value="BLR5484 PROTEIN"/>
    <property type="match status" value="1"/>
</dbReference>
<dbReference type="PROSITE" id="PS00198">
    <property type="entry name" value="4FE4S_FER_1"/>
    <property type="match status" value="2"/>
</dbReference>
<reference evidence="7 9" key="1">
    <citation type="submission" date="2023-07" db="EMBL/GenBank/DDBJ databases">
        <title>Unpublished Manusciprt.</title>
        <authorList>
            <person name="Aydin F."/>
            <person name="Tarhane S."/>
            <person name="Saticioglu I.B."/>
            <person name="Karakaya E."/>
            <person name="Abay S."/>
            <person name="Guran O."/>
            <person name="Bozkurt E."/>
            <person name="Uzum N."/>
            <person name="Olgun K."/>
            <person name="Jablonski D."/>
        </authorList>
    </citation>
    <scope>NUCLEOTIDE SEQUENCE</scope>
    <source>
        <strain evidence="9">faydin-H75</strain>
        <strain evidence="7">Faydin-H76</strain>
    </source>
</reference>
<reference evidence="6" key="2">
    <citation type="submission" date="2023-07" db="EMBL/GenBank/DDBJ databases">
        <authorList>
            <person name="Aydin F."/>
            <person name="Tarhane S."/>
            <person name="Saticioglu I.B."/>
            <person name="Karakaya E."/>
            <person name="Abay S."/>
            <person name="Guran O."/>
            <person name="Bozkurt E."/>
            <person name="Uzum N."/>
            <person name="Olgun K."/>
            <person name="Jablonski D."/>
        </authorList>
    </citation>
    <scope>NUCLEOTIDE SEQUENCE</scope>
    <source>
        <strain evidence="6">Faydin-H75</strain>
    </source>
</reference>
<evidence type="ECO:0000256" key="4">
    <source>
        <dbReference type="ARBA" id="ARBA00023014"/>
    </source>
</evidence>
<dbReference type="Gene3D" id="3.30.70.20">
    <property type="match status" value="2"/>
</dbReference>
<keyword evidence="2" id="KW-0479">Metal-binding</keyword>
<sequence length="534" mass="60626">MPENIQKDLGNSTLHSEVFLDDFMFDYDAKSIISQSIETSKDYSDFLNYYSVQVQPTLLLIGEGKEAKKFLDTVKSYPKIPYQVGLLNAKDIISISGNLGEFEAKIKISNTESTLEPQIGKVEFSQAVIFYEDDYLTRFMGIEKANDYNDALELLQALDSRIGEYRYEKKINYNPDYCQYLHRRPNKHQQGYCHKCADICPTFGVGKDDSLMELVFSKIDCIGCGNCVSVCPSGALERDGYDKEALFEIAKLYKNKTPVVMDFETFTTLKNFDFCNCVPLLLPQVNFLNEMYLMTLIQESGSQIIIFTKNPSENLIESAKLINNIYNSIASLQTVHIVKETKSLIHLCNTIKPNNELFYTYAQNQREPLRNIFAQRLMFLIKNNDYGKIKNTKTSTYGEIILNQDACTLCMSCVGACNVRSLSANASNFSLQFNPSSCTSCGYCVDSCPENAISLELSGISLNPSWFENKTLAQDKMFECIECNKPFATTKSIQKIKSIMLPVFQNDEAKIRSLECCPDCKVKVMFEKNFEAFI</sequence>
<feature type="domain" description="4Fe-4S ferredoxin-type" evidence="5">
    <location>
        <begin position="429"/>
        <end position="458"/>
    </location>
</feature>
<name>A0AA90TES9_9HELI</name>
<keyword evidence="9" id="KW-1185">Reference proteome</keyword>
<evidence type="ECO:0000313" key="6">
    <source>
        <dbReference type="EMBL" id="MDO7252882.1"/>
    </source>
</evidence>
<dbReference type="InterPro" id="IPR050572">
    <property type="entry name" value="Fe-S_Ferredoxin"/>
</dbReference>
<comment type="caution">
    <text evidence="7">The sequence shown here is derived from an EMBL/GenBank/DDBJ whole genome shotgun (WGS) entry which is preliminary data.</text>
</comment>
<dbReference type="Pfam" id="PF13237">
    <property type="entry name" value="Fer4_10"/>
    <property type="match status" value="1"/>
</dbReference>
<dbReference type="GO" id="GO:0046872">
    <property type="term" value="F:metal ion binding"/>
    <property type="evidence" value="ECO:0007669"/>
    <property type="project" value="UniProtKB-KW"/>
</dbReference>
<evidence type="ECO:0000259" key="5">
    <source>
        <dbReference type="PROSITE" id="PS51379"/>
    </source>
</evidence>
<keyword evidence="1" id="KW-0004">4Fe-4S</keyword>
<evidence type="ECO:0000256" key="3">
    <source>
        <dbReference type="ARBA" id="ARBA00023004"/>
    </source>
</evidence>
<evidence type="ECO:0000313" key="8">
    <source>
        <dbReference type="Proteomes" id="UP001177258"/>
    </source>
</evidence>
<gene>
    <name evidence="6" type="ORF">Q5I04_03005</name>
    <name evidence="7" type="ORF">Q5I06_03935</name>
</gene>
<protein>
    <submittedName>
        <fullName evidence="7">4Fe-4S binding protein</fullName>
    </submittedName>
</protein>
<feature type="domain" description="4Fe-4S ferredoxin-type" evidence="5">
    <location>
        <begin position="212"/>
        <end position="241"/>
    </location>
</feature>
<keyword evidence="4" id="KW-0411">Iron-sulfur</keyword>
<evidence type="ECO:0000256" key="1">
    <source>
        <dbReference type="ARBA" id="ARBA00022485"/>
    </source>
</evidence>
<dbReference type="GO" id="GO:0051539">
    <property type="term" value="F:4 iron, 4 sulfur cluster binding"/>
    <property type="evidence" value="ECO:0007669"/>
    <property type="project" value="UniProtKB-KW"/>
</dbReference>
<dbReference type="Pfam" id="PF00037">
    <property type="entry name" value="Fer4"/>
    <property type="match status" value="1"/>
</dbReference>
<dbReference type="EMBL" id="JAUYZK010000004">
    <property type="protein sequence ID" value="MDP2538925.1"/>
    <property type="molecule type" value="Genomic_DNA"/>
</dbReference>
<dbReference type="Proteomes" id="UP001177258">
    <property type="component" value="Unassembled WGS sequence"/>
</dbReference>
<keyword evidence="3" id="KW-0408">Iron</keyword>
<dbReference type="PANTHER" id="PTHR43687">
    <property type="entry name" value="ADENYLYLSULFATE REDUCTASE, BETA SUBUNIT"/>
    <property type="match status" value="1"/>
</dbReference>
<evidence type="ECO:0000313" key="9">
    <source>
        <dbReference type="Proteomes" id="UP001240777"/>
    </source>
</evidence>
<accession>A0AA90TES9</accession>
<organism evidence="7 8">
    <name type="scientific">Helicobacter cappadocius</name>
    <dbReference type="NCBI Taxonomy" id="3063998"/>
    <lineage>
        <taxon>Bacteria</taxon>
        <taxon>Pseudomonadati</taxon>
        <taxon>Campylobacterota</taxon>
        <taxon>Epsilonproteobacteria</taxon>
        <taxon>Campylobacterales</taxon>
        <taxon>Helicobacteraceae</taxon>
        <taxon>Helicobacter</taxon>
    </lineage>
</organism>
<dbReference type="EMBL" id="JAUPEV010000003">
    <property type="protein sequence ID" value="MDO7252882.1"/>
    <property type="molecule type" value="Genomic_DNA"/>
</dbReference>
<dbReference type="InterPro" id="IPR017896">
    <property type="entry name" value="4Fe4S_Fe-S-bd"/>
</dbReference>
<dbReference type="AlphaFoldDB" id="A0AA90TES9"/>
<dbReference type="SUPFAM" id="SSF54862">
    <property type="entry name" value="4Fe-4S ferredoxins"/>
    <property type="match status" value="1"/>
</dbReference>
<dbReference type="InterPro" id="IPR017900">
    <property type="entry name" value="4Fe4S_Fe_S_CS"/>
</dbReference>
<dbReference type="Proteomes" id="UP001240777">
    <property type="component" value="Unassembled WGS sequence"/>
</dbReference>
<evidence type="ECO:0000313" key="7">
    <source>
        <dbReference type="EMBL" id="MDP2538925.1"/>
    </source>
</evidence>
<dbReference type="PROSITE" id="PS51379">
    <property type="entry name" value="4FE4S_FER_2"/>
    <property type="match status" value="3"/>
</dbReference>
<dbReference type="RefSeq" id="WP_305516726.1">
    <property type="nucleotide sequence ID" value="NZ_JAUPEV010000003.1"/>
</dbReference>
<evidence type="ECO:0000256" key="2">
    <source>
        <dbReference type="ARBA" id="ARBA00022723"/>
    </source>
</evidence>
<proteinExistence type="predicted"/>